<dbReference type="Proteomes" id="UP001431783">
    <property type="component" value="Unassembled WGS sequence"/>
</dbReference>
<evidence type="ECO:0000256" key="1">
    <source>
        <dbReference type="SAM" id="MobiDB-lite"/>
    </source>
</evidence>
<reference evidence="2 3" key="1">
    <citation type="submission" date="2023-03" db="EMBL/GenBank/DDBJ databases">
        <title>Genome insight into feeding habits of ladybird beetles.</title>
        <authorList>
            <person name="Li H.-S."/>
            <person name="Huang Y.-H."/>
            <person name="Pang H."/>
        </authorList>
    </citation>
    <scope>NUCLEOTIDE SEQUENCE [LARGE SCALE GENOMIC DNA]</scope>
    <source>
        <strain evidence="2">SYSU_2023b</strain>
        <tissue evidence="2">Whole body</tissue>
    </source>
</reference>
<sequence>MPPDGSRPGVGGGTRREPVVSRRRCITVRIPSPLSRWGVAMETDDGPPQPVASGGGAPLHLVQSMPVYFLADCSDIGISCRIDDVSDEERFWPHVAISWR</sequence>
<evidence type="ECO:0000313" key="2">
    <source>
        <dbReference type="EMBL" id="KAK9889632.1"/>
    </source>
</evidence>
<protein>
    <submittedName>
        <fullName evidence="2">Uncharacterized protein</fullName>
    </submittedName>
</protein>
<dbReference type="EMBL" id="JARQZJ010000123">
    <property type="protein sequence ID" value="KAK9889632.1"/>
    <property type="molecule type" value="Genomic_DNA"/>
</dbReference>
<proteinExistence type="predicted"/>
<gene>
    <name evidence="2" type="ORF">WA026_007007</name>
</gene>
<keyword evidence="3" id="KW-1185">Reference proteome</keyword>
<dbReference type="AlphaFoldDB" id="A0AAW1V1R1"/>
<name>A0AAW1V1R1_9CUCU</name>
<evidence type="ECO:0000313" key="3">
    <source>
        <dbReference type="Proteomes" id="UP001431783"/>
    </source>
</evidence>
<comment type="caution">
    <text evidence="2">The sequence shown here is derived from an EMBL/GenBank/DDBJ whole genome shotgun (WGS) entry which is preliminary data.</text>
</comment>
<organism evidence="2 3">
    <name type="scientific">Henosepilachna vigintioctopunctata</name>
    <dbReference type="NCBI Taxonomy" id="420089"/>
    <lineage>
        <taxon>Eukaryota</taxon>
        <taxon>Metazoa</taxon>
        <taxon>Ecdysozoa</taxon>
        <taxon>Arthropoda</taxon>
        <taxon>Hexapoda</taxon>
        <taxon>Insecta</taxon>
        <taxon>Pterygota</taxon>
        <taxon>Neoptera</taxon>
        <taxon>Endopterygota</taxon>
        <taxon>Coleoptera</taxon>
        <taxon>Polyphaga</taxon>
        <taxon>Cucujiformia</taxon>
        <taxon>Coccinelloidea</taxon>
        <taxon>Coccinellidae</taxon>
        <taxon>Epilachninae</taxon>
        <taxon>Epilachnini</taxon>
        <taxon>Henosepilachna</taxon>
    </lineage>
</organism>
<feature type="region of interest" description="Disordered" evidence="1">
    <location>
        <begin position="1"/>
        <end position="20"/>
    </location>
</feature>
<accession>A0AAW1V1R1</accession>